<keyword evidence="3" id="KW-0808">Transferase</keyword>
<dbReference type="EMBL" id="BARW01031473">
    <property type="protein sequence ID" value="GAJ03489.1"/>
    <property type="molecule type" value="Genomic_DNA"/>
</dbReference>
<feature type="non-terminal residue" evidence="5">
    <location>
        <position position="1"/>
    </location>
</feature>
<protein>
    <recommendedName>
        <fullName evidence="1">DNA (cytosine-5-)-methyltransferase</fullName>
        <ecNumber evidence="1">2.1.1.37</ecNumber>
    </recommendedName>
</protein>
<dbReference type="EC" id="2.1.1.37" evidence="1"/>
<dbReference type="AlphaFoldDB" id="X1TE12"/>
<name>X1TE12_9ZZZZ</name>
<evidence type="ECO:0000256" key="3">
    <source>
        <dbReference type="ARBA" id="ARBA00022679"/>
    </source>
</evidence>
<dbReference type="PANTHER" id="PTHR10629">
    <property type="entry name" value="CYTOSINE-SPECIFIC METHYLTRANSFERASE"/>
    <property type="match status" value="1"/>
</dbReference>
<evidence type="ECO:0000256" key="2">
    <source>
        <dbReference type="ARBA" id="ARBA00022603"/>
    </source>
</evidence>
<keyword evidence="4" id="KW-0949">S-adenosyl-L-methionine</keyword>
<evidence type="ECO:0000256" key="4">
    <source>
        <dbReference type="ARBA" id="ARBA00022691"/>
    </source>
</evidence>
<gene>
    <name evidence="5" type="ORF">S12H4_50054</name>
</gene>
<proteinExistence type="predicted"/>
<dbReference type="Gene3D" id="3.90.120.10">
    <property type="entry name" value="DNA Methylase, subunit A, domain 2"/>
    <property type="match status" value="1"/>
</dbReference>
<accession>X1TE12</accession>
<dbReference type="InterPro" id="IPR029063">
    <property type="entry name" value="SAM-dependent_MTases_sf"/>
</dbReference>
<evidence type="ECO:0000256" key="1">
    <source>
        <dbReference type="ARBA" id="ARBA00011975"/>
    </source>
</evidence>
<organism evidence="5">
    <name type="scientific">marine sediment metagenome</name>
    <dbReference type="NCBI Taxonomy" id="412755"/>
    <lineage>
        <taxon>unclassified sequences</taxon>
        <taxon>metagenomes</taxon>
        <taxon>ecological metagenomes</taxon>
    </lineage>
</organism>
<sequence length="149" mass="16760">AGEVSTKDALHRASRLGDINLKRIKQSKPGGTWKDWDEDLRSPCHKKDSGKSYCGVYARMSWDTLAPTMTTQFYNYGTGRFGHPEQDRALSLREGALLQTFPPDYDFIDPELTFSKKRLGTHIGNAVPVRLGVIIGRSILNHLEVAFHD</sequence>
<keyword evidence="2" id="KW-0489">Methyltransferase</keyword>
<dbReference type="PANTHER" id="PTHR10629:SF52">
    <property type="entry name" value="DNA (CYTOSINE-5)-METHYLTRANSFERASE 1"/>
    <property type="match status" value="1"/>
</dbReference>
<reference evidence="5" key="1">
    <citation type="journal article" date="2014" name="Front. Microbiol.">
        <title>High frequency of phylogenetically diverse reductive dehalogenase-homologous genes in deep subseafloor sedimentary metagenomes.</title>
        <authorList>
            <person name="Kawai M."/>
            <person name="Futagami T."/>
            <person name="Toyoda A."/>
            <person name="Takaki Y."/>
            <person name="Nishi S."/>
            <person name="Hori S."/>
            <person name="Arai W."/>
            <person name="Tsubouchi T."/>
            <person name="Morono Y."/>
            <person name="Uchiyama I."/>
            <person name="Ito T."/>
            <person name="Fujiyama A."/>
            <person name="Inagaki F."/>
            <person name="Takami H."/>
        </authorList>
    </citation>
    <scope>NUCLEOTIDE SEQUENCE</scope>
    <source>
        <strain evidence="5">Expedition CK06-06</strain>
    </source>
</reference>
<dbReference type="GO" id="GO:0032259">
    <property type="term" value="P:methylation"/>
    <property type="evidence" value="ECO:0007669"/>
    <property type="project" value="UniProtKB-KW"/>
</dbReference>
<dbReference type="InterPro" id="IPR001525">
    <property type="entry name" value="C5_MeTfrase"/>
</dbReference>
<dbReference type="InterPro" id="IPR050390">
    <property type="entry name" value="C5-Methyltransferase"/>
</dbReference>
<dbReference type="GO" id="GO:0003677">
    <property type="term" value="F:DNA binding"/>
    <property type="evidence" value="ECO:0007669"/>
    <property type="project" value="TreeGrafter"/>
</dbReference>
<dbReference type="Pfam" id="PF00145">
    <property type="entry name" value="DNA_methylase"/>
    <property type="match status" value="1"/>
</dbReference>
<evidence type="ECO:0000313" key="5">
    <source>
        <dbReference type="EMBL" id="GAJ03489.1"/>
    </source>
</evidence>
<comment type="caution">
    <text evidence="5">The sequence shown here is derived from an EMBL/GenBank/DDBJ whole genome shotgun (WGS) entry which is preliminary data.</text>
</comment>
<dbReference type="GO" id="GO:0044027">
    <property type="term" value="P:negative regulation of gene expression via chromosomal CpG island methylation"/>
    <property type="evidence" value="ECO:0007669"/>
    <property type="project" value="TreeGrafter"/>
</dbReference>
<dbReference type="GO" id="GO:0003886">
    <property type="term" value="F:DNA (cytosine-5-)-methyltransferase activity"/>
    <property type="evidence" value="ECO:0007669"/>
    <property type="project" value="UniProtKB-EC"/>
</dbReference>
<dbReference type="SUPFAM" id="SSF53335">
    <property type="entry name" value="S-adenosyl-L-methionine-dependent methyltransferases"/>
    <property type="match status" value="1"/>
</dbReference>